<feature type="region of interest" description="Disordered" evidence="1">
    <location>
        <begin position="3900"/>
        <end position="3919"/>
    </location>
</feature>
<keyword evidence="2" id="KW-0472">Membrane</keyword>
<protein>
    <submittedName>
        <fullName evidence="3">Uncharacterized protein</fullName>
    </submittedName>
</protein>
<evidence type="ECO:0000313" key="3">
    <source>
        <dbReference type="EMBL" id="KAK4473241.1"/>
    </source>
</evidence>
<feature type="compositionally biased region" description="Polar residues" evidence="1">
    <location>
        <begin position="3590"/>
        <end position="3611"/>
    </location>
</feature>
<feature type="compositionally biased region" description="Low complexity" evidence="1">
    <location>
        <begin position="3908"/>
        <end position="3919"/>
    </location>
</feature>
<feature type="compositionally biased region" description="Acidic residues" evidence="1">
    <location>
        <begin position="153"/>
        <end position="165"/>
    </location>
</feature>
<feature type="non-terminal residue" evidence="3">
    <location>
        <position position="1"/>
    </location>
</feature>
<comment type="caution">
    <text evidence="3">The sequence shown here is derived from an EMBL/GenBank/DDBJ whole genome shotgun (WGS) entry which is preliminary data.</text>
</comment>
<evidence type="ECO:0000256" key="1">
    <source>
        <dbReference type="SAM" id="MobiDB-lite"/>
    </source>
</evidence>
<feature type="region of interest" description="Disordered" evidence="1">
    <location>
        <begin position="3098"/>
        <end position="3126"/>
    </location>
</feature>
<accession>A0AAE1ZFD2</accession>
<keyword evidence="4" id="KW-1185">Reference proteome</keyword>
<reference evidence="3" key="1">
    <citation type="submission" date="2022-04" db="EMBL/GenBank/DDBJ databases">
        <authorList>
            <person name="Xu L."/>
            <person name="Lv Z."/>
        </authorList>
    </citation>
    <scope>NUCLEOTIDE SEQUENCE</scope>
    <source>
        <strain evidence="3">LV_2022a</strain>
    </source>
</reference>
<feature type="region of interest" description="Disordered" evidence="1">
    <location>
        <begin position="3586"/>
        <end position="3613"/>
    </location>
</feature>
<evidence type="ECO:0000313" key="4">
    <source>
        <dbReference type="Proteomes" id="UP001292079"/>
    </source>
</evidence>
<feature type="transmembrane region" description="Helical" evidence="2">
    <location>
        <begin position="3928"/>
        <end position="3949"/>
    </location>
</feature>
<feature type="compositionally biased region" description="Polar residues" evidence="1">
    <location>
        <begin position="2593"/>
        <end position="2607"/>
    </location>
</feature>
<organism evidence="3 4">
    <name type="scientific">Schistosoma mekongi</name>
    <name type="common">Parasitic worm</name>
    <dbReference type="NCBI Taxonomy" id="38744"/>
    <lineage>
        <taxon>Eukaryota</taxon>
        <taxon>Metazoa</taxon>
        <taxon>Spiralia</taxon>
        <taxon>Lophotrochozoa</taxon>
        <taxon>Platyhelminthes</taxon>
        <taxon>Trematoda</taxon>
        <taxon>Digenea</taxon>
        <taxon>Strigeidida</taxon>
        <taxon>Schistosomatoidea</taxon>
        <taxon>Schistosomatidae</taxon>
        <taxon>Schistosoma</taxon>
    </lineage>
</organism>
<feature type="region of interest" description="Disordered" evidence="1">
    <location>
        <begin position="657"/>
        <end position="680"/>
    </location>
</feature>
<keyword evidence="2" id="KW-1133">Transmembrane helix</keyword>
<reference evidence="3" key="2">
    <citation type="journal article" date="2023" name="Infect Dis Poverty">
        <title>Chromosome-scale genome of the human blood fluke Schistosoma mekongi and its implications for public health.</title>
        <authorList>
            <person name="Zhou M."/>
            <person name="Xu L."/>
            <person name="Xu D."/>
            <person name="Chen W."/>
            <person name="Khan J."/>
            <person name="Hu Y."/>
            <person name="Huang H."/>
            <person name="Wei H."/>
            <person name="Zhang Y."/>
            <person name="Chusongsang P."/>
            <person name="Tanasarnprasert K."/>
            <person name="Hu X."/>
            <person name="Limpanont Y."/>
            <person name="Lv Z."/>
        </authorList>
    </citation>
    <scope>NUCLEOTIDE SEQUENCE</scope>
    <source>
        <strain evidence="3">LV_2022a</strain>
    </source>
</reference>
<name>A0AAE1ZFD2_SCHME</name>
<feature type="region of interest" description="Disordered" evidence="1">
    <location>
        <begin position="2576"/>
        <end position="2607"/>
    </location>
</feature>
<proteinExistence type="predicted"/>
<feature type="region of interest" description="Disordered" evidence="1">
    <location>
        <begin position="150"/>
        <end position="180"/>
    </location>
</feature>
<gene>
    <name evidence="3" type="ORF">MN116_004413</name>
</gene>
<dbReference type="EMBL" id="JALJAT010000002">
    <property type="protein sequence ID" value="KAK4473241.1"/>
    <property type="molecule type" value="Genomic_DNA"/>
</dbReference>
<sequence>SINDNNESTLNLCNYDVHDLCKSILHGLAELHNDEEDEEDICDQELIISPSKSLNQHKDQLQHTIIMNNTNNNTDHNDTQNTNDISAICVPLPNACRVKSPIRLLVFYFEILSELMELKDHENKCSEDNQEDLSSLLDISAGILRLLDSDGNPSDDVDDDDDDDTNNNNDNEGKKHYQNNSKNLSTYKTCEISLHALLRLQDAWISAPVVIDMLNTSNGNESNDGVANYSKELHETAKLYITRIQSALKKQMYSFKKLISNKICLVLDKPISSVEESTVANFEDLCKLVVNSSFTDELKSERQLFHSSQNNINDLSEKILQTLSELPLPIADLVQKSKKLPTLNNFIAYEKKDKVDKIQKSLLPTIDDIDDDDRWEQFYKFNHLYLSCLNTYLNEVKCFITVNNATQSPKSSVTNDIIDLNATRHSIKYPTMHLSLLDNSNLFNTNWQQEQLENIDKEREILQTNFNELSVLADFLQIILLTSSSGHPPVIKSIEQQKLWQESINQMRLISSRAFKQYTCLGFLKQIIRRPGGLWDLSNFLIELFNRLVDVSQPHKWTELELSQFEFVIHHLSHEIWIELAVINNLINDYFHKTEDIGISDWLEAWIYRLQEMYRLVINRWTEKIQQFHDNVQIQIINDWCDYVTDYIHESEMLQNQFSNSTPSSPHSHQHSKQHQPLDKSSQDEVSFAILWSLLCDSDIIQEKCNIQLEKSCLYSTRFNKTLNNLKHYLNVYFQKSIMLSCVDESESNKSDAIHQSYIPLLLKQLEYSLHSLPDEHRIFSLEVTDSTLYFTHPSDKLRVILQDLKHLRNLCERNYLLCNQSLNVIHKISLSNLNPHDLNAVKEMLRMLTTWSYGYFIIYQSVERVIRAGGVVESERYPLRTLSAYELRSEAMNMLKQKQSFIESIQFSLETIKLQMKSLSIKLYEYDINSKLIKISIKCQHLYNKLKNFYYTILQDDKLKTTKHNELPNNNLNCIIITRINEIMEFNELYYYIDQINWLYAWNNFDELNNQLIVDYGYFKLWLNYLFQQFNIDIYKNKINEIFLCQLNQLEEIKQTWLNWIKKYIWPLPFPYPKNYSWTPINISTYPSVCITSQHKEYEKSFKVICQNSTLKINHKYMNLSKFYNNHIKNKFSINMIITNNEKYNNLNDNDLHKNKLEHSMELLDANYPNVFLEEIRQLTSSSSSSTLQGISMINSTSTFSIEHITCQCNVLQQIINNRLLEIQSRLVYGDHLTLMMIEQIMYDLFEIQLPTRKILVNDSKLDKLWMHIYNQCMKYLQNGFTKCLCNQLTTDSTLNDLQLFNEFDIPGSKSFNERWKKKLQIDKLQQNTLELEKQFLFFIHLIVLFNLYETWQNIVKITGTINTPKESSVYNPALLQWILTTRPKLVEAIHSYPTIQLFDNYQCGQCLYKTIQKTLLCIDEVAVNNLFREFSNQYGCIDYLLLESINNLSDRIKMCIQKVDVYHLHLRNIIRLSIPNDQELEANNSLLKTVEHLKVDNSNTLNLLSALSRWREILMKKLTRGHNFKRRLIYFSEKLQGLVVNLKSAKNMETDDCVTIEKHLTYLHVIMDQTNKILHDLQTIEFRSSFSHSINYINLINQFIVIHQQNIVQHILYNRLNYYLAKLQNPSTITRRLLHLSQIGTENCKQIINKLIDMLNFSGLPNSFTYSNDNDNNNNNNKFLECQYLEEPLFKVNAKSPGPGGLQQLFCKLSIVDKYCTEAQGYLRQQYTLFPLESTSVNDCKEMINSDASETFLNELTNQLIMCILSPTVVKRKIQYLIDELEKLRNILSAFEDNTNEMKAFRDQLCVAVPQLTGYHLFNLTKAVDELEIWASSNLNEPRCPVVPVEKRYPELGEYIRHAGQRLMELETCLEHSREAASILIFFECESRFWSTPLSSLPGKNDSYHEVAQERGLLLQSEFKNSAVAIKLNTAWVKLTQLGDRLGRIQAGLPVRRTGENRIEDWIVKRISKRIKDYSNEITTEFSYVSADKLRRKQTNLRDALGSHMCVYPDCKTSKEECISVHRQNNEYQIVKRISKRIKDYSNEITTEFSYVSADKLRRKQTNLRDALGSHMCVYPDCKTSKEECISVHRQNNEYQLNDVNKIEWIFKKLRSFHSYLQNDFNESLHHEASKQRMKSISLSKLCNQVKYSRQHHWHNSHNLQLEYQELKNLINDLVKSEYSKIDELQEYFQSIEDLWLAREKCHENLDRCVDDNLSYLSLSISENEQYRNSTKPITTDIEDSKQYTTINLPSSNQPITSCFTTITVIPQNYQPTSEGYTIPITQIVNGKPLNDNSKLSEKQVNSSFDDEYCDDWTWRELKTHGLDPQPLIFPSSINENHIKQTTELIQTYESDDTIENNKFPDTLINKLINELSSTTSSFPKVSMDTNGENNSGIISVERKNASPIDNRTSSNLRNVEVKLQPYNNTECSDQPLKVSHKDFVIQPNKVYTEIPLLSTNLKSDFKTKYPTSEISLPNKLSSSMTYDSKITDNPVLNTYDFKIDLKPEYSVYNELDVCSEPNEIFLSNIQTSCSTPDYARLEPLNISINDNISTGILPNKLGNSKILLSTHTVNLSGENTTTENSGEQHKSKRNNITTLNKHSQTPSPSVTLMHYTMHDNNMQSEYRNIDICDSNLSTSITTTTTSNFDFLGQKLKSDHNVNGTESTKSYSPTAKVDHSFTSFSTPSPTYFSSSTLKNVNVRKTFTEIYQCHHHDSSTGFNEDNINNKSSNDITINSMCSLCNHMSNLHSLITNLQSHLLSNRQNRLSNLLPIDIESFTMTSSSISSLSTYWSPIIKEYLSIICEIKSELDSFQSLSSMIECKIIHSSEYKSMNDLLNIWHCRLHDFLCLRSSNSSTSSIDISQTRWLTLFISLIQHNEIQVECLKSVFTSLLHDIENEDNEVINIDLNINNNIDDKKVSLLQTIQDESHYLTNIQKNLPGRLTTVSKSEYLNDLKSRLFSYDVYNQQAVPLSLQQQALSSHSYTTFQAEKINSSSQTKITQIDKTFRPFTVTTAYSAHLKTCEDNDETSLNSDNHDKISFEQYLCNLPQYTTCNNPSSRCLINTTLTHATDQINILESKEDNNETNWITVRKGKIKKNRKRKFKNEESPKEQYNNSNLNHKDTCDNNVQNNQSYPITNIPDKMDNTLLTNKVSENKVDNDGIELFNEQPNLSVDSNSLTPDKTGPLSASLVFPQEPDKIKNRVVRRKNKVKSNNYLSSSSDHSDRMLSLVSESTGTNANSAEKDINELQVKLQLDEKLVHPNKSDDLSSWITLQSDSSTSVMDLNIVNGQHDEQSVNCTLKSPQSYDKQMSIPFSPRKTVLLTEDHITCPSDACSNAFIPEITSSVDKIYPMVKSEQNRQENKKNEQNWMNITTEFISKHNVDELQNRSCTIDSKDESYPFKNYNENVQKSSSNVGSYNEEMNQNILSNNKWHHLPIRPDQNNELSVLNSNNENISSEVPKSIQNELYSDRLEKELKTQSHTQTTVETFTKIVNNNVNIDMNSSPSCTSTSNEPTNYPHKLRSSKKKIRKTNRQNVNNYRVKRILTDNLEGTIEINKSSIHDTIDQSEILTVEQPDILIQSKKHSEFGNDATSHSPLTQEIPTSETPTTISLKPGSFEKYRTISAYNNTHSSNTDLSKLDTPDDLQFDHTLNTQVILASTVLINDAPFYNNKVESCSISHHPSVILTEHTNRNTCVSDILEPTDNGDCDLHLFSNESNNQEFDKPTVSLNSLPCQEEYLNGSSTDTKSYVNNQEIQLKETAKYNQNTNEQYNENSLLENNYIKQTEHKYQEDIKTANNDDQNVTRHRYHDQHSRQHHLQLEHAKPYPVYELQNVHVLRQFPRIKQHMNYNNEMKNSEQIQSDIYCRAYSSPDIFNSEGLTNHLFITNENSLKLKTEHITSTNTTREVNSTGSGTNTRNNKSQRRKYCRLLPCLLLFLLSLILFLCIFILPDCSLILPWFTCNEKQLNGEWIYSPFVLYHVRNPPF</sequence>
<evidence type="ECO:0000256" key="2">
    <source>
        <dbReference type="SAM" id="Phobius"/>
    </source>
</evidence>
<keyword evidence="2" id="KW-0812">Transmembrane</keyword>
<dbReference type="Proteomes" id="UP001292079">
    <property type="component" value="Unassembled WGS sequence"/>
</dbReference>